<organism evidence="2 3">
    <name type="scientific">Nonomuraea longicatena</name>
    <dbReference type="NCBI Taxonomy" id="83682"/>
    <lineage>
        <taxon>Bacteria</taxon>
        <taxon>Bacillati</taxon>
        <taxon>Actinomycetota</taxon>
        <taxon>Actinomycetes</taxon>
        <taxon>Streptosporangiales</taxon>
        <taxon>Streptosporangiaceae</taxon>
        <taxon>Nonomuraea</taxon>
    </lineage>
</organism>
<feature type="signal peptide" evidence="1">
    <location>
        <begin position="1"/>
        <end position="39"/>
    </location>
</feature>
<comment type="caution">
    <text evidence="2">The sequence shown here is derived from an EMBL/GenBank/DDBJ whole genome shotgun (WGS) entry which is preliminary data.</text>
</comment>
<sequence length="299" mass="32351">MSNPRIGAHGRAKPLVRRLLSAVVAVCAMAFLISSPATAVALPKPKPFVSFLDLECFRTDPYQPPATQLQLRHLNPVLATLPPETVTLGTREQLCVPVAKNGQHPPPDVAEFIKYVDLACYRIQGASPNRGLVLSQLNPLLQDVPRHDALLGAAQQLCVPVAKNDVIPPPEVLTLVSHIDLKCHAITPNFAMNRGLGLEQLNPVLVGQIPRHSVQVTNARQLCVPVQKAGDQIPPEALDIVRWVDLEKFDIGTQTLRPVTLTLRHLNPVLARLPVERATLSAATQLGVPVAKNGQIPPG</sequence>
<dbReference type="Proteomes" id="UP001501578">
    <property type="component" value="Unassembled WGS sequence"/>
</dbReference>
<keyword evidence="1" id="KW-0732">Signal</keyword>
<evidence type="ECO:0000313" key="3">
    <source>
        <dbReference type="Proteomes" id="UP001501578"/>
    </source>
</evidence>
<evidence type="ECO:0008006" key="4">
    <source>
        <dbReference type="Google" id="ProtNLM"/>
    </source>
</evidence>
<keyword evidence="3" id="KW-1185">Reference proteome</keyword>
<protein>
    <recommendedName>
        <fullName evidence="4">Secreted protein</fullName>
    </recommendedName>
</protein>
<feature type="chain" id="PRO_5046610580" description="Secreted protein" evidence="1">
    <location>
        <begin position="40"/>
        <end position="299"/>
    </location>
</feature>
<reference evidence="3" key="1">
    <citation type="journal article" date="2019" name="Int. J. Syst. Evol. Microbiol.">
        <title>The Global Catalogue of Microorganisms (GCM) 10K type strain sequencing project: providing services to taxonomists for standard genome sequencing and annotation.</title>
        <authorList>
            <consortium name="The Broad Institute Genomics Platform"/>
            <consortium name="The Broad Institute Genome Sequencing Center for Infectious Disease"/>
            <person name="Wu L."/>
            <person name="Ma J."/>
        </authorList>
    </citation>
    <scope>NUCLEOTIDE SEQUENCE [LARGE SCALE GENOMIC DNA]</scope>
    <source>
        <strain evidence="3">JCM 11136</strain>
    </source>
</reference>
<accession>A0ABP3ZT21</accession>
<evidence type="ECO:0000313" key="2">
    <source>
        <dbReference type="EMBL" id="GAA0925200.1"/>
    </source>
</evidence>
<dbReference type="RefSeq" id="WP_343950117.1">
    <property type="nucleotide sequence ID" value="NZ_BAAAHQ010000011.1"/>
</dbReference>
<gene>
    <name evidence="2" type="ORF">GCM10009560_26520</name>
</gene>
<evidence type="ECO:0000256" key="1">
    <source>
        <dbReference type="SAM" id="SignalP"/>
    </source>
</evidence>
<proteinExistence type="predicted"/>
<dbReference type="EMBL" id="BAAAHQ010000011">
    <property type="protein sequence ID" value="GAA0925200.1"/>
    <property type="molecule type" value="Genomic_DNA"/>
</dbReference>
<name>A0ABP3ZT21_9ACTN</name>